<dbReference type="InterPro" id="IPR010180">
    <property type="entry name" value="CRISPR-assoc_prot_CXXC-CXXC"/>
</dbReference>
<dbReference type="HOGENOM" id="CLU_033523_0_0_9"/>
<dbReference type="PATRIC" id="fig|1053201.3.peg.6432"/>
<name>J9BGU5_BACCE</name>
<organism evidence="1 2">
    <name type="scientific">Bacillus cereus HuA2-1</name>
    <dbReference type="NCBI Taxonomy" id="1053201"/>
    <lineage>
        <taxon>Bacteria</taxon>
        <taxon>Bacillati</taxon>
        <taxon>Bacillota</taxon>
        <taxon>Bacilli</taxon>
        <taxon>Bacillales</taxon>
        <taxon>Bacillaceae</taxon>
        <taxon>Bacillus</taxon>
        <taxon>Bacillus cereus group</taxon>
    </lineage>
</organism>
<sequence length="568" mass="67121">MIRLYLEDWATNTGILGFHRILEHAETDLFEVEETYIDFDPKLLQDFPEWFFNYAFDMFSVANEKENKMNTYLTYATSNFKRFKDFIFADIKGTENKLNKRLPIEGGTLKELFSRKKNVSTIEELKTITKDYLKLLKQDQVNEVLTLNMIRFRLGELHDQTSFLQRSRSTLNRSEHEEFLTRDFIQPILLEQEILAVLQPFASPNEEIEGLNKMIQQSDDEDIRKLAKQTITKLKMDELLYCPVIEGQFARTNYTEAVFLPNAVSLRNATNYSWNNQKTFPISNLYRLIMFCSVFGLHRDQIDKDTVVYSFIQTDEDFDTLAEINDLFVTNKKQNNPFEVFLYDTLKEAKDKANWITKNMLIVEFQNKGKKTILTQNFLSEHAIQYIQERGGKELDHIKYPPFRNVILRKLINGEHFFRDITFQLRKNVNNNYSSYDTYAATLAMFHLNRIKECYGMSNGTREAQYESMQKRIQYALMDGREVRRRLTERRMENKIPSITYRLLNALTTNNRQQFFETLFRTFLLVEKNTSMYVDATREHSNEFEGIASALLSGLNDKPYKKEGEETN</sequence>
<gene>
    <name evidence="1" type="ORF">IG3_06278</name>
</gene>
<accession>J9BGU5</accession>
<protein>
    <submittedName>
        <fullName evidence="1">CRISPR-associated protein cas8a1/cst1, subtype I-b/tneap</fullName>
    </submittedName>
</protein>
<dbReference type="RefSeq" id="WP_002204282.1">
    <property type="nucleotide sequence ID" value="NZ_JH804679.1"/>
</dbReference>
<comment type="caution">
    <text evidence="1">The sequence shown here is derived from an EMBL/GenBank/DDBJ whole genome shotgun (WGS) entry which is preliminary data.</text>
</comment>
<evidence type="ECO:0000313" key="1">
    <source>
        <dbReference type="EMBL" id="EJV73275.1"/>
    </source>
</evidence>
<dbReference type="NCBIfam" id="TIGR01908">
    <property type="entry name" value="cas_CXXC_CXXC"/>
    <property type="match status" value="1"/>
</dbReference>
<dbReference type="OrthoDB" id="5540852at2"/>
<proteinExistence type="predicted"/>
<reference evidence="1 2" key="1">
    <citation type="submission" date="2012-04" db="EMBL/GenBank/DDBJ databases">
        <title>The Genome Sequence of Bacillus cereus HuA2-1.</title>
        <authorList>
            <consortium name="The Broad Institute Genome Sequencing Platform"/>
            <consortium name="The Broad Institute Genome Sequencing Center for Infectious Disease"/>
            <person name="Feldgarden M."/>
            <person name="Van der Auwera G.A."/>
            <person name="Mahillon J."/>
            <person name="Duprez V."/>
            <person name="Timmery S."/>
            <person name="Mattelet C."/>
            <person name="Dierick K."/>
            <person name="Sun M."/>
            <person name="Yu Z."/>
            <person name="Zhu L."/>
            <person name="Hu X."/>
            <person name="Shank E.B."/>
            <person name="Swiecicka I."/>
            <person name="Hansen B.M."/>
            <person name="Andrup L."/>
            <person name="Young S.K."/>
            <person name="Zeng Q."/>
            <person name="Gargeya S."/>
            <person name="Fitzgerald M."/>
            <person name="Haas B."/>
            <person name="Abouelleil A."/>
            <person name="Alvarado L."/>
            <person name="Arachchi H.M."/>
            <person name="Berlin A."/>
            <person name="Chapman S.B."/>
            <person name="Goldberg J."/>
            <person name="Griggs A."/>
            <person name="Gujja S."/>
            <person name="Hansen M."/>
            <person name="Howarth C."/>
            <person name="Imamovic A."/>
            <person name="Larimer J."/>
            <person name="McCowen C."/>
            <person name="Montmayeur A."/>
            <person name="Murphy C."/>
            <person name="Neiman D."/>
            <person name="Pearson M."/>
            <person name="Priest M."/>
            <person name="Roberts A."/>
            <person name="Saif S."/>
            <person name="Shea T."/>
            <person name="Sisk P."/>
            <person name="Sykes S."/>
            <person name="Wortman J."/>
            <person name="Nusbaum C."/>
            <person name="Birren B."/>
        </authorList>
    </citation>
    <scope>NUCLEOTIDE SEQUENCE [LARGE SCALE GENOMIC DNA]</scope>
    <source>
        <strain evidence="1 2">HuA2-1</strain>
    </source>
</reference>
<dbReference type="EMBL" id="AHDV01000068">
    <property type="protein sequence ID" value="EJV73275.1"/>
    <property type="molecule type" value="Genomic_DNA"/>
</dbReference>
<dbReference type="Proteomes" id="UP000004136">
    <property type="component" value="Unassembled WGS sequence"/>
</dbReference>
<evidence type="ECO:0000313" key="2">
    <source>
        <dbReference type="Proteomes" id="UP000004136"/>
    </source>
</evidence>
<dbReference type="AlphaFoldDB" id="J9BGU5"/>